<comment type="caution">
    <text evidence="7">The sequence shown here is derived from an EMBL/GenBank/DDBJ whole genome shotgun (WGS) entry which is preliminary data.</text>
</comment>
<proteinExistence type="inferred from homology"/>
<dbReference type="EMBL" id="VTWH01000002">
    <property type="protein sequence ID" value="KAA0970339.1"/>
    <property type="molecule type" value="Genomic_DNA"/>
</dbReference>
<evidence type="ECO:0000313" key="7">
    <source>
        <dbReference type="EMBL" id="KAA0970339.1"/>
    </source>
</evidence>
<name>A0A5B0DYS1_9HYPH</name>
<keyword evidence="4" id="KW-0406">Ion transport</keyword>
<dbReference type="PROSITE" id="PS50983">
    <property type="entry name" value="FE_B12_PBP"/>
    <property type="match status" value="1"/>
</dbReference>
<comment type="subcellular location">
    <subcellularLocation>
        <location evidence="1">Cell envelope</location>
    </subcellularLocation>
</comment>
<dbReference type="InterPro" id="IPR051313">
    <property type="entry name" value="Bact_iron-sidero_bind"/>
</dbReference>
<keyword evidence="4" id="KW-0408">Iron</keyword>
<comment type="similarity">
    <text evidence="2">Belongs to the bacterial solute-binding protein 8 family.</text>
</comment>
<dbReference type="Proteomes" id="UP000324738">
    <property type="component" value="Unassembled WGS sequence"/>
</dbReference>
<evidence type="ECO:0000256" key="2">
    <source>
        <dbReference type="ARBA" id="ARBA00008814"/>
    </source>
</evidence>
<keyword evidence="5" id="KW-0732">Signal</keyword>
<evidence type="ECO:0000256" key="3">
    <source>
        <dbReference type="ARBA" id="ARBA00022448"/>
    </source>
</evidence>
<sequence length="320" mass="34634">MLNRCVNGFNSVNSRLADQFLSKNLAVSSRLDRRTFLAGLGGTAFAIPAFAKAATPRVAALDWALLENLLVLNVVPVAAAELTMFRQLAVEPVVPDTVADLGLRRSINMELLYSLSPDLIYLSPFNSQSQGLLSRIAPTRTFSLFESNVRPLPKMEAAILAMGAELGRNELAQDYVTRTQSELAVLRHKLSAAASRPVFLVDMANARAVRAYREDSLFGNAMELLGFENAFGVDTAYPAFSPIGIEAMAERPDAMIVVVGPVTPNIQQALSQSVLWNALPAVKARRVFQLDAANAFGSLPAIRRFAGLFANALLAENTLL</sequence>
<keyword evidence="4" id="KW-0410">Iron transport</keyword>
<evidence type="ECO:0000313" key="8">
    <source>
        <dbReference type="Proteomes" id="UP000324738"/>
    </source>
</evidence>
<evidence type="ECO:0000259" key="6">
    <source>
        <dbReference type="PROSITE" id="PS50983"/>
    </source>
</evidence>
<accession>A0A5B0DYS1</accession>
<organism evidence="7 8">
    <name type="scientific">Aureimonas fodinaquatilis</name>
    <dbReference type="NCBI Taxonomy" id="2565783"/>
    <lineage>
        <taxon>Bacteria</taxon>
        <taxon>Pseudomonadati</taxon>
        <taxon>Pseudomonadota</taxon>
        <taxon>Alphaproteobacteria</taxon>
        <taxon>Hyphomicrobiales</taxon>
        <taxon>Aurantimonadaceae</taxon>
        <taxon>Aureimonas</taxon>
    </lineage>
</organism>
<reference evidence="7 8" key="1">
    <citation type="submission" date="2019-08" db="EMBL/GenBank/DDBJ databases">
        <title>Aureimonas fodiniaquatilis sp. nov., isolated from a coal mine wastewater.</title>
        <authorList>
            <person name="Kim W."/>
        </authorList>
    </citation>
    <scope>NUCLEOTIDE SEQUENCE [LARGE SCALE GENOMIC DNA]</scope>
    <source>
        <strain evidence="7 8">CAU 1482</strain>
    </source>
</reference>
<keyword evidence="8" id="KW-1185">Reference proteome</keyword>
<dbReference type="Gene3D" id="3.40.50.1980">
    <property type="entry name" value="Nitrogenase molybdenum iron protein domain"/>
    <property type="match status" value="2"/>
</dbReference>
<keyword evidence="3" id="KW-0813">Transport</keyword>
<dbReference type="Pfam" id="PF01497">
    <property type="entry name" value="Peripla_BP_2"/>
    <property type="match status" value="1"/>
</dbReference>
<gene>
    <name evidence="7" type="ORF">FPY71_07390</name>
</gene>
<dbReference type="InterPro" id="IPR006311">
    <property type="entry name" value="TAT_signal"/>
</dbReference>
<evidence type="ECO:0000256" key="1">
    <source>
        <dbReference type="ARBA" id="ARBA00004196"/>
    </source>
</evidence>
<dbReference type="PANTHER" id="PTHR30532">
    <property type="entry name" value="IRON III DICITRATE-BINDING PERIPLASMIC PROTEIN"/>
    <property type="match status" value="1"/>
</dbReference>
<dbReference type="SUPFAM" id="SSF53807">
    <property type="entry name" value="Helical backbone' metal receptor"/>
    <property type="match status" value="1"/>
</dbReference>
<dbReference type="GO" id="GO:0030288">
    <property type="term" value="C:outer membrane-bounded periplasmic space"/>
    <property type="evidence" value="ECO:0007669"/>
    <property type="project" value="TreeGrafter"/>
</dbReference>
<evidence type="ECO:0000256" key="4">
    <source>
        <dbReference type="ARBA" id="ARBA00022496"/>
    </source>
</evidence>
<dbReference type="GO" id="GO:1901678">
    <property type="term" value="P:iron coordination entity transport"/>
    <property type="evidence" value="ECO:0007669"/>
    <property type="project" value="UniProtKB-ARBA"/>
</dbReference>
<dbReference type="PANTHER" id="PTHR30532:SF1">
    <property type="entry name" value="IRON(3+)-HYDROXAMATE-BINDING PROTEIN FHUD"/>
    <property type="match status" value="1"/>
</dbReference>
<dbReference type="OrthoDB" id="8370650at2"/>
<dbReference type="AlphaFoldDB" id="A0A5B0DYS1"/>
<dbReference type="InterPro" id="IPR002491">
    <property type="entry name" value="ABC_transptr_periplasmic_BD"/>
</dbReference>
<evidence type="ECO:0000256" key="5">
    <source>
        <dbReference type="ARBA" id="ARBA00022729"/>
    </source>
</evidence>
<dbReference type="PROSITE" id="PS51318">
    <property type="entry name" value="TAT"/>
    <property type="match status" value="1"/>
</dbReference>
<protein>
    <submittedName>
        <fullName evidence="7">ABC transporter substrate-binding protein</fullName>
    </submittedName>
</protein>
<feature type="domain" description="Fe/B12 periplasmic-binding" evidence="6">
    <location>
        <begin position="57"/>
        <end position="317"/>
    </location>
</feature>